<keyword evidence="2 6" id="KW-0812">Transmembrane</keyword>
<dbReference type="Proteomes" id="UP001597297">
    <property type="component" value="Unassembled WGS sequence"/>
</dbReference>
<sequence>MQWKGRRQSTNVQDRRGERVSRAGGNPAVTSALLSFFLRSSGKTKLVVVLIALFGLAFCRGPMLQILGFSSAPSTTYVANASDKEMKAYLSTMMGDNETVWADILPQYDLRFRPAQMTIYAQRIDMPGGYADARMGPFYLPANETIYIDPSFFTEMKEKFGATGDFAEAYVVAHEYGHHIQNIMGRLQELHSSHGKVSQRDFNRHSVRVELQADFLAGVFARHADTTFKQFLEAGDIEEAMRCAEAIGDDRLQQQAQGKVVRDSFTHGTSKQRAYWFNKGYSTGDLREGEALYSLPYDQL</sequence>
<name>A0ABW5E4S8_9BACT</name>
<dbReference type="SUPFAM" id="SSF55486">
    <property type="entry name" value="Metalloproteases ('zincins'), catalytic domain"/>
    <property type="match status" value="1"/>
</dbReference>
<dbReference type="InterPro" id="IPR007343">
    <property type="entry name" value="Uncharacterised_pept_Zn_put"/>
</dbReference>
<keyword evidence="8" id="KW-1185">Reference proteome</keyword>
<evidence type="ECO:0000256" key="2">
    <source>
        <dbReference type="ARBA" id="ARBA00022692"/>
    </source>
</evidence>
<comment type="subcellular location">
    <subcellularLocation>
        <location evidence="1">Membrane</location>
        <topology evidence="1">Single-pass membrane protein</topology>
    </subcellularLocation>
</comment>
<evidence type="ECO:0000313" key="7">
    <source>
        <dbReference type="EMBL" id="MFD2275890.1"/>
    </source>
</evidence>
<gene>
    <name evidence="7" type="ORF">ACFSQZ_05370</name>
</gene>
<evidence type="ECO:0000256" key="4">
    <source>
        <dbReference type="ARBA" id="ARBA00023136"/>
    </source>
</evidence>
<dbReference type="Pfam" id="PF04228">
    <property type="entry name" value="Zn_peptidase"/>
    <property type="match status" value="1"/>
</dbReference>
<evidence type="ECO:0000256" key="6">
    <source>
        <dbReference type="SAM" id="Phobius"/>
    </source>
</evidence>
<evidence type="ECO:0000256" key="5">
    <source>
        <dbReference type="SAM" id="MobiDB-lite"/>
    </source>
</evidence>
<evidence type="ECO:0000256" key="1">
    <source>
        <dbReference type="ARBA" id="ARBA00004167"/>
    </source>
</evidence>
<feature type="region of interest" description="Disordered" evidence="5">
    <location>
        <begin position="1"/>
        <end position="23"/>
    </location>
</feature>
<feature type="transmembrane region" description="Helical" evidence="6">
    <location>
        <begin position="46"/>
        <end position="67"/>
    </location>
</feature>
<accession>A0ABW5E4S8</accession>
<dbReference type="EMBL" id="JBHUJC010000018">
    <property type="protein sequence ID" value="MFD2275890.1"/>
    <property type="molecule type" value="Genomic_DNA"/>
</dbReference>
<dbReference type="RefSeq" id="WP_377095371.1">
    <property type="nucleotide sequence ID" value="NZ_JBHSJM010000001.1"/>
</dbReference>
<dbReference type="PANTHER" id="PTHR30168">
    <property type="entry name" value="PUTATIVE MEMBRANE PROTEIN YPFJ"/>
    <property type="match status" value="1"/>
</dbReference>
<keyword evidence="4 6" id="KW-0472">Membrane</keyword>
<reference evidence="8" key="1">
    <citation type="journal article" date="2019" name="Int. J. Syst. Evol. Microbiol.">
        <title>The Global Catalogue of Microorganisms (GCM) 10K type strain sequencing project: providing services to taxonomists for standard genome sequencing and annotation.</title>
        <authorList>
            <consortium name="The Broad Institute Genomics Platform"/>
            <consortium name="The Broad Institute Genome Sequencing Center for Infectious Disease"/>
            <person name="Wu L."/>
            <person name="Ma J."/>
        </authorList>
    </citation>
    <scope>NUCLEOTIDE SEQUENCE [LARGE SCALE GENOMIC DNA]</scope>
    <source>
        <strain evidence="8">JCM 16545</strain>
    </source>
</reference>
<evidence type="ECO:0000256" key="3">
    <source>
        <dbReference type="ARBA" id="ARBA00022989"/>
    </source>
</evidence>
<proteinExistence type="predicted"/>
<keyword evidence="3 6" id="KW-1133">Transmembrane helix</keyword>
<organism evidence="7 8">
    <name type="scientific">Rubritalea spongiae</name>
    <dbReference type="NCBI Taxonomy" id="430797"/>
    <lineage>
        <taxon>Bacteria</taxon>
        <taxon>Pseudomonadati</taxon>
        <taxon>Verrucomicrobiota</taxon>
        <taxon>Verrucomicrobiia</taxon>
        <taxon>Verrucomicrobiales</taxon>
        <taxon>Rubritaleaceae</taxon>
        <taxon>Rubritalea</taxon>
    </lineage>
</organism>
<dbReference type="PANTHER" id="PTHR30168:SF0">
    <property type="entry name" value="INNER MEMBRANE PROTEIN"/>
    <property type="match status" value="1"/>
</dbReference>
<comment type="caution">
    <text evidence="7">The sequence shown here is derived from an EMBL/GenBank/DDBJ whole genome shotgun (WGS) entry which is preliminary data.</text>
</comment>
<evidence type="ECO:0000313" key="8">
    <source>
        <dbReference type="Proteomes" id="UP001597297"/>
    </source>
</evidence>
<protein>
    <submittedName>
        <fullName evidence="7">Neutral zinc metallopeptidase</fullName>
    </submittedName>
</protein>